<keyword evidence="13" id="KW-1185">Reference proteome</keyword>
<dbReference type="Proteomes" id="UP000001396">
    <property type="component" value="Unassembled WGS sequence"/>
</dbReference>
<dbReference type="PANTHER" id="PTHR11038">
    <property type="entry name" value="MITOCHONDRIAL IMPORT INNER MEMBRANE TRANSLOCASE SUBUNIT TIM10"/>
    <property type="match status" value="1"/>
</dbReference>
<dbReference type="GO" id="GO:0045039">
    <property type="term" value="P:protein insertion into mitochondrial inner membrane"/>
    <property type="evidence" value="ECO:0007669"/>
    <property type="project" value="TreeGrafter"/>
</dbReference>
<sequence length="93" mass="10425">MDDIEARLIEMKFYTNMFSSLQRICTSKCISKYSDSDLSVGESVCAERCTEKWVETFKKVQTKLQPGSGAPAGNTAVPAELPKQEQPVKKGWF</sequence>
<comment type="subunit">
    <text evidence="9">Heterohexamer.</text>
</comment>
<dbReference type="EMBL" id="ADBJ01000038">
    <property type="protein sequence ID" value="EFA78336.1"/>
    <property type="molecule type" value="Genomic_DNA"/>
</dbReference>
<evidence type="ECO:0000256" key="3">
    <source>
        <dbReference type="ARBA" id="ARBA00022723"/>
    </source>
</evidence>
<dbReference type="GeneID" id="31364463"/>
<comment type="caution">
    <text evidence="12">The sequence shown here is derived from an EMBL/GenBank/DDBJ whole genome shotgun (WGS) entry which is preliminary data.</text>
</comment>
<keyword evidence="2 9" id="KW-0813">Transport</keyword>
<protein>
    <recommendedName>
        <fullName evidence="9">Mitochondrial import inner membrane translocase subunit</fullName>
    </recommendedName>
</protein>
<dbReference type="InterPro" id="IPR035427">
    <property type="entry name" value="Tim10-like_dom_sf"/>
</dbReference>
<name>D3BKA6_HETP5</name>
<evidence type="ECO:0000256" key="10">
    <source>
        <dbReference type="SAM" id="MobiDB-lite"/>
    </source>
</evidence>
<evidence type="ECO:0000256" key="5">
    <source>
        <dbReference type="ARBA" id="ARBA00022927"/>
    </source>
</evidence>
<evidence type="ECO:0000256" key="7">
    <source>
        <dbReference type="ARBA" id="ARBA00023128"/>
    </source>
</evidence>
<reference evidence="12 13" key="1">
    <citation type="journal article" date="2011" name="Genome Res.">
        <title>Phylogeny-wide analysis of social amoeba genomes highlights ancient origins for complex intercellular communication.</title>
        <authorList>
            <person name="Heidel A.J."/>
            <person name="Lawal H.M."/>
            <person name="Felder M."/>
            <person name="Schilde C."/>
            <person name="Helps N.R."/>
            <person name="Tunggal B."/>
            <person name="Rivero F."/>
            <person name="John U."/>
            <person name="Schleicher M."/>
            <person name="Eichinger L."/>
            <person name="Platzer M."/>
            <person name="Noegel A.A."/>
            <person name="Schaap P."/>
            <person name="Gloeckner G."/>
        </authorList>
    </citation>
    <scope>NUCLEOTIDE SEQUENCE [LARGE SCALE GENOMIC DNA]</scope>
    <source>
        <strain evidence="13">ATCC 26659 / Pp 5 / PN500</strain>
    </source>
</reference>
<evidence type="ECO:0000256" key="4">
    <source>
        <dbReference type="ARBA" id="ARBA00022833"/>
    </source>
</evidence>
<accession>D3BKA6</accession>
<dbReference type="STRING" id="670386.D3BKA6"/>
<keyword evidence="6 9" id="KW-0811">Translocation</keyword>
<evidence type="ECO:0000256" key="8">
    <source>
        <dbReference type="ARBA" id="ARBA00023157"/>
    </source>
</evidence>
<dbReference type="Gene3D" id="1.10.287.810">
    <property type="entry name" value="Mitochondrial import inner membrane translocase subunit tim13 like domains"/>
    <property type="match status" value="1"/>
</dbReference>
<keyword evidence="5 9" id="KW-0653">Protein transport</keyword>
<keyword evidence="8 9" id="KW-1015">Disulfide bond</keyword>
<dbReference type="RefSeq" id="XP_020430461.1">
    <property type="nucleotide sequence ID" value="XM_020579786.1"/>
</dbReference>
<keyword evidence="4" id="KW-0862">Zinc</keyword>
<keyword evidence="9" id="KW-0143">Chaperone</keyword>
<comment type="similarity">
    <text evidence="1 9">Belongs to the small Tim family.</text>
</comment>
<comment type="function">
    <text evidence="9">Mitochondrial intermembrane chaperone that participates in the import and insertion of some multi-pass transmembrane proteins into the mitochondrial inner membrane. Also required for the transfer of beta-barrel precursors from the TOM complex to the sorting and assembly machinery (SAM complex) of the outer membrane. Acts as a chaperone-like protein that protects the hydrophobic precursors from aggregation and guide them through the mitochondrial intermembrane space.</text>
</comment>
<organism evidence="12 13">
    <name type="scientific">Heterostelium pallidum (strain ATCC 26659 / Pp 5 / PN500)</name>
    <name type="common">Cellular slime mold</name>
    <name type="synonym">Polysphondylium pallidum</name>
    <dbReference type="NCBI Taxonomy" id="670386"/>
    <lineage>
        <taxon>Eukaryota</taxon>
        <taxon>Amoebozoa</taxon>
        <taxon>Evosea</taxon>
        <taxon>Eumycetozoa</taxon>
        <taxon>Dictyostelia</taxon>
        <taxon>Acytosteliales</taxon>
        <taxon>Acytosteliaceae</taxon>
        <taxon>Heterostelium</taxon>
    </lineage>
</organism>
<keyword evidence="9" id="KW-0999">Mitochondrion inner membrane</keyword>
<proteinExistence type="inferred from homology"/>
<evidence type="ECO:0000313" key="12">
    <source>
        <dbReference type="EMBL" id="EFA78336.1"/>
    </source>
</evidence>
<keyword evidence="9" id="KW-0472">Membrane</keyword>
<evidence type="ECO:0000256" key="6">
    <source>
        <dbReference type="ARBA" id="ARBA00023010"/>
    </source>
</evidence>
<dbReference type="InterPro" id="IPR004217">
    <property type="entry name" value="Tim10-like"/>
</dbReference>
<dbReference type="GO" id="GO:0015031">
    <property type="term" value="P:protein transport"/>
    <property type="evidence" value="ECO:0007669"/>
    <property type="project" value="UniProtKB-KW"/>
</dbReference>
<evidence type="ECO:0000256" key="9">
    <source>
        <dbReference type="RuleBase" id="RU367043"/>
    </source>
</evidence>
<dbReference type="Pfam" id="PF02953">
    <property type="entry name" value="zf-Tim10_DDP"/>
    <property type="match status" value="1"/>
</dbReference>
<dbReference type="GO" id="GO:0046872">
    <property type="term" value="F:metal ion binding"/>
    <property type="evidence" value="ECO:0007669"/>
    <property type="project" value="UniProtKB-KW"/>
</dbReference>
<dbReference type="AlphaFoldDB" id="D3BKA6"/>
<feature type="region of interest" description="Disordered" evidence="10">
    <location>
        <begin position="64"/>
        <end position="93"/>
    </location>
</feature>
<dbReference type="PANTHER" id="PTHR11038:SF16">
    <property type="entry name" value="MITOCHONDRIAL IMPORT INNER MEMBRANE TRANSLOCASE SUBUNIT TIM10"/>
    <property type="match status" value="1"/>
</dbReference>
<dbReference type="FunCoup" id="D3BKA6">
    <property type="interactions" value="381"/>
</dbReference>
<feature type="domain" description="Tim10-like" evidence="11">
    <location>
        <begin position="9"/>
        <end position="65"/>
    </location>
</feature>
<evidence type="ECO:0000256" key="2">
    <source>
        <dbReference type="ARBA" id="ARBA00022448"/>
    </source>
</evidence>
<evidence type="ECO:0000259" key="11">
    <source>
        <dbReference type="Pfam" id="PF02953"/>
    </source>
</evidence>
<dbReference type="SUPFAM" id="SSF144122">
    <property type="entry name" value="Tim10-like"/>
    <property type="match status" value="1"/>
</dbReference>
<keyword evidence="3" id="KW-0479">Metal-binding</keyword>
<dbReference type="OMA" id="ERCTEKW"/>
<keyword evidence="7 9" id="KW-0496">Mitochondrion</keyword>
<dbReference type="InParanoid" id="D3BKA6"/>
<evidence type="ECO:0000313" key="13">
    <source>
        <dbReference type="Proteomes" id="UP000001396"/>
    </source>
</evidence>
<dbReference type="GO" id="GO:0005743">
    <property type="term" value="C:mitochondrial inner membrane"/>
    <property type="evidence" value="ECO:0007669"/>
    <property type="project" value="UniProtKB-SubCell"/>
</dbReference>
<comment type="domain">
    <text evidence="9">The twin CX3C motif contains 4 conserved Cys residues that form 2 disulfide bonds in the mitochondrial intermembrane space.</text>
</comment>
<gene>
    <name evidence="12" type="primary">timm10</name>
    <name evidence="12" type="ORF">PPL_08987</name>
</gene>
<evidence type="ECO:0000256" key="1">
    <source>
        <dbReference type="ARBA" id="ARBA00006720"/>
    </source>
</evidence>
<comment type="subcellular location">
    <subcellularLocation>
        <location evidence="9">Mitochondrion inner membrane</location>
        <topology evidence="9">Peripheral membrane protein</topology>
        <orientation evidence="9">Intermembrane side</orientation>
    </subcellularLocation>
</comment>
<feature type="compositionally biased region" description="Basic and acidic residues" evidence="10">
    <location>
        <begin position="82"/>
        <end position="93"/>
    </location>
</feature>